<evidence type="ECO:0000313" key="1">
    <source>
        <dbReference type="EMBL" id="QUF03954.1"/>
    </source>
</evidence>
<organism evidence="1 2">
    <name type="scientific">Actinosynnema pretiosum subsp. pretiosum</name>
    <dbReference type="NCBI Taxonomy" id="103721"/>
    <lineage>
        <taxon>Bacteria</taxon>
        <taxon>Bacillati</taxon>
        <taxon>Actinomycetota</taxon>
        <taxon>Actinomycetes</taxon>
        <taxon>Pseudonocardiales</taxon>
        <taxon>Pseudonocardiaceae</taxon>
        <taxon>Actinosynnema</taxon>
    </lineage>
</organism>
<evidence type="ECO:0000313" key="2">
    <source>
        <dbReference type="Proteomes" id="UP000677152"/>
    </source>
</evidence>
<dbReference type="EMBL" id="CP073249">
    <property type="protein sequence ID" value="QUF03954.1"/>
    <property type="molecule type" value="Genomic_DNA"/>
</dbReference>
<dbReference type="AlphaFoldDB" id="A0AA45L5I6"/>
<name>A0AA45L5I6_9PSEU</name>
<accession>A0AA45L5I6</accession>
<protein>
    <submittedName>
        <fullName evidence="1">Uncharacterized protein</fullName>
    </submittedName>
</protein>
<sequence>MLTPPSHDDLQRQLEQLRTELVELSRRTLRSARISGGGLSITDGAELSVLHHETGAWLMHVGNGVGPDAGKYFFTLRRDDGSPAVEIGTATGTAAGKQYWSLWDRAGNVVASDDVVSGSGLARPWVPMPTTTILSSSIPTTASTVFVSVQSTGWVLRQQPLAALQAVLLSTGGATGTARYTVNGTPVGPTMPITAGQFGWTAIQNVDLPGSYNSYVRLELQVQRTNTAGAVGGVFVATQRQSL</sequence>
<proteinExistence type="predicted"/>
<dbReference type="Proteomes" id="UP000677152">
    <property type="component" value="Chromosome"/>
</dbReference>
<reference evidence="1" key="1">
    <citation type="submission" date="2021-04" db="EMBL/GenBank/DDBJ databases">
        <title>Genomic sequence of Actinosynnema pretiosum subsp. pretiosum ATCC 31280 (C-14919).</title>
        <authorList>
            <person name="Bai L."/>
            <person name="Wang X."/>
            <person name="Xiao Y."/>
        </authorList>
    </citation>
    <scope>NUCLEOTIDE SEQUENCE</scope>
    <source>
        <strain evidence="1">ATCC 31280</strain>
    </source>
</reference>
<gene>
    <name evidence="1" type="ORF">KCV87_32140</name>
</gene>